<reference evidence="3" key="1">
    <citation type="journal article" date="2019" name="Int. J. Syst. Evol. Microbiol.">
        <title>The Global Catalogue of Microorganisms (GCM) 10K type strain sequencing project: providing services to taxonomists for standard genome sequencing and annotation.</title>
        <authorList>
            <consortium name="The Broad Institute Genomics Platform"/>
            <consortium name="The Broad Institute Genome Sequencing Center for Infectious Disease"/>
            <person name="Wu L."/>
            <person name="Ma J."/>
        </authorList>
    </citation>
    <scope>NUCLEOTIDE SEQUENCE [LARGE SCALE GENOMIC DNA]</scope>
    <source>
        <strain evidence="3">KCTC 42107</strain>
    </source>
</reference>
<feature type="signal peptide" evidence="1">
    <location>
        <begin position="1"/>
        <end position="20"/>
    </location>
</feature>
<evidence type="ECO:0008006" key="4">
    <source>
        <dbReference type="Google" id="ProtNLM"/>
    </source>
</evidence>
<dbReference type="EMBL" id="JBHUMD010000006">
    <property type="protein sequence ID" value="MFD2601432.1"/>
    <property type="molecule type" value="Genomic_DNA"/>
</dbReference>
<comment type="caution">
    <text evidence="2">The sequence shown here is derived from an EMBL/GenBank/DDBJ whole genome shotgun (WGS) entry which is preliminary data.</text>
</comment>
<gene>
    <name evidence="2" type="ORF">ACFSR3_05135</name>
</gene>
<dbReference type="RefSeq" id="WP_379820015.1">
    <property type="nucleotide sequence ID" value="NZ_JBHUMD010000006.1"/>
</dbReference>
<evidence type="ECO:0000313" key="2">
    <source>
        <dbReference type="EMBL" id="MFD2601432.1"/>
    </source>
</evidence>
<keyword evidence="1" id="KW-0732">Signal</keyword>
<sequence>MKKVLFILFVLVSFSGFAQAEKDSLVEVDKEAILDKLELMFYLDQEATKCLTMTKEKQTELDKTFPYYFMNAIVKNNPSTLDLREFIGFDFKEFKPIKCKDFYVAVYEKNLVEFIDMTKKYGYLSTQRLKRYKDGKAYSPLIFVIHNSYSDKEVKKLMNRSLRLVI</sequence>
<dbReference type="Proteomes" id="UP001597480">
    <property type="component" value="Unassembled WGS sequence"/>
</dbReference>
<evidence type="ECO:0000313" key="3">
    <source>
        <dbReference type="Proteomes" id="UP001597480"/>
    </source>
</evidence>
<name>A0ABW5NUB8_9FLAO</name>
<accession>A0ABW5NUB8</accession>
<organism evidence="2 3">
    <name type="scientific">Flavobacterium suzhouense</name>
    <dbReference type="NCBI Taxonomy" id="1529638"/>
    <lineage>
        <taxon>Bacteria</taxon>
        <taxon>Pseudomonadati</taxon>
        <taxon>Bacteroidota</taxon>
        <taxon>Flavobacteriia</taxon>
        <taxon>Flavobacteriales</taxon>
        <taxon>Flavobacteriaceae</taxon>
        <taxon>Flavobacterium</taxon>
    </lineage>
</organism>
<keyword evidence="3" id="KW-1185">Reference proteome</keyword>
<feature type="chain" id="PRO_5046715840" description="DUF4476 domain-containing protein" evidence="1">
    <location>
        <begin position="21"/>
        <end position="166"/>
    </location>
</feature>
<evidence type="ECO:0000256" key="1">
    <source>
        <dbReference type="SAM" id="SignalP"/>
    </source>
</evidence>
<protein>
    <recommendedName>
        <fullName evidence="4">DUF4476 domain-containing protein</fullName>
    </recommendedName>
</protein>
<proteinExistence type="predicted"/>